<dbReference type="PaxDb" id="3218-PP1S530_4V6.1"/>
<keyword evidence="3" id="KW-1185">Reference proteome</keyword>
<gene>
    <name evidence="1" type="ORF">PHYPA_030638</name>
</gene>
<reference evidence="1 3" key="2">
    <citation type="journal article" date="2018" name="Plant J.">
        <title>The Physcomitrella patens chromosome-scale assembly reveals moss genome structure and evolution.</title>
        <authorList>
            <person name="Lang D."/>
            <person name="Ullrich K.K."/>
            <person name="Murat F."/>
            <person name="Fuchs J."/>
            <person name="Jenkins J."/>
            <person name="Haas F.B."/>
            <person name="Piednoel M."/>
            <person name="Gundlach H."/>
            <person name="Van Bel M."/>
            <person name="Meyberg R."/>
            <person name="Vives C."/>
            <person name="Morata J."/>
            <person name="Symeonidi A."/>
            <person name="Hiss M."/>
            <person name="Muchero W."/>
            <person name="Kamisugi Y."/>
            <person name="Saleh O."/>
            <person name="Blanc G."/>
            <person name="Decker E.L."/>
            <person name="van Gessel N."/>
            <person name="Grimwood J."/>
            <person name="Hayes R.D."/>
            <person name="Graham S.W."/>
            <person name="Gunter L.E."/>
            <person name="McDaniel S.F."/>
            <person name="Hoernstein S.N.W."/>
            <person name="Larsson A."/>
            <person name="Li F.W."/>
            <person name="Perroud P.F."/>
            <person name="Phillips J."/>
            <person name="Ranjan P."/>
            <person name="Rokshar D.S."/>
            <person name="Rothfels C.J."/>
            <person name="Schneider L."/>
            <person name="Shu S."/>
            <person name="Stevenson D.W."/>
            <person name="Thummler F."/>
            <person name="Tillich M."/>
            <person name="Villarreal Aguilar J.C."/>
            <person name="Widiez T."/>
            <person name="Wong G.K."/>
            <person name="Wymore A."/>
            <person name="Zhang Y."/>
            <person name="Zimmer A.D."/>
            <person name="Quatrano R.S."/>
            <person name="Mayer K.F.X."/>
            <person name="Goodstein D."/>
            <person name="Casacuberta J.M."/>
            <person name="Vandepoele K."/>
            <person name="Reski R."/>
            <person name="Cuming A.C."/>
            <person name="Tuskan G.A."/>
            <person name="Maumus F."/>
            <person name="Salse J."/>
            <person name="Schmutz J."/>
            <person name="Rensing S.A."/>
        </authorList>
    </citation>
    <scope>NUCLEOTIDE SEQUENCE [LARGE SCALE GENOMIC DNA]</scope>
    <source>
        <strain evidence="2 3">cv. Gransden 2004</strain>
    </source>
</reference>
<dbReference type="InParanoid" id="A0A2K1ID09"/>
<evidence type="ECO:0000313" key="3">
    <source>
        <dbReference type="Proteomes" id="UP000006727"/>
    </source>
</evidence>
<proteinExistence type="predicted"/>
<reference evidence="2" key="3">
    <citation type="submission" date="2020-12" db="UniProtKB">
        <authorList>
            <consortium name="EnsemblPlants"/>
        </authorList>
    </citation>
    <scope>IDENTIFICATION</scope>
</reference>
<protein>
    <submittedName>
        <fullName evidence="1 2">Uncharacterized protein</fullName>
    </submittedName>
</protein>
<accession>A0A2K1ID09</accession>
<dbReference type="Proteomes" id="UP000006727">
    <property type="component" value="Chromosome 26"/>
</dbReference>
<name>A0A2K1ID09_PHYPA</name>
<dbReference type="EMBL" id="ABEU02000026">
    <property type="protein sequence ID" value="PNR27157.1"/>
    <property type="molecule type" value="Genomic_DNA"/>
</dbReference>
<dbReference type="EnsemblPlants" id="Pp3c26_14156V3.1">
    <property type="protein sequence ID" value="PAC:32917904.CDS.1"/>
    <property type="gene ID" value="Pp3c26_14156"/>
</dbReference>
<dbReference type="Gramene" id="Pp3c26_14156V3.1">
    <property type="protein sequence ID" value="PAC:32917904.CDS.1"/>
    <property type="gene ID" value="Pp3c26_14156"/>
</dbReference>
<sequence>MEMSGPRSHLEFIDGCPCLYAYVWEQRFGILRSTAGWMLRAEVGVPGSSAEQCLVSLSLGLVPTSRVMVIRFYGVPSWLHVHQAGREVKNPVLGIKAVTTANG</sequence>
<reference evidence="1 3" key="1">
    <citation type="journal article" date="2008" name="Science">
        <title>The Physcomitrella genome reveals evolutionary insights into the conquest of land by plants.</title>
        <authorList>
            <person name="Rensing S."/>
            <person name="Lang D."/>
            <person name="Zimmer A."/>
            <person name="Terry A."/>
            <person name="Salamov A."/>
            <person name="Shapiro H."/>
            <person name="Nishiyama T."/>
            <person name="Perroud P.-F."/>
            <person name="Lindquist E."/>
            <person name="Kamisugi Y."/>
            <person name="Tanahashi T."/>
            <person name="Sakakibara K."/>
            <person name="Fujita T."/>
            <person name="Oishi K."/>
            <person name="Shin-I T."/>
            <person name="Kuroki Y."/>
            <person name="Toyoda A."/>
            <person name="Suzuki Y."/>
            <person name="Hashimoto A."/>
            <person name="Yamaguchi K."/>
            <person name="Sugano A."/>
            <person name="Kohara Y."/>
            <person name="Fujiyama A."/>
            <person name="Anterola A."/>
            <person name="Aoki S."/>
            <person name="Ashton N."/>
            <person name="Barbazuk W.B."/>
            <person name="Barker E."/>
            <person name="Bennetzen J."/>
            <person name="Bezanilla M."/>
            <person name="Blankenship R."/>
            <person name="Cho S.H."/>
            <person name="Dutcher S."/>
            <person name="Estelle M."/>
            <person name="Fawcett J.A."/>
            <person name="Gundlach H."/>
            <person name="Hanada K."/>
            <person name="Heyl A."/>
            <person name="Hicks K.A."/>
            <person name="Hugh J."/>
            <person name="Lohr M."/>
            <person name="Mayer K."/>
            <person name="Melkozernov A."/>
            <person name="Murata T."/>
            <person name="Nelson D."/>
            <person name="Pils B."/>
            <person name="Prigge M."/>
            <person name="Reiss B."/>
            <person name="Renner T."/>
            <person name="Rombauts S."/>
            <person name="Rushton P."/>
            <person name="Sanderfoot A."/>
            <person name="Schween G."/>
            <person name="Shiu S.-H."/>
            <person name="Stueber K."/>
            <person name="Theodoulou F.L."/>
            <person name="Tu H."/>
            <person name="Van de Peer Y."/>
            <person name="Verrier P.J."/>
            <person name="Waters E."/>
            <person name="Wood A."/>
            <person name="Yang L."/>
            <person name="Cove D."/>
            <person name="Cuming A."/>
            <person name="Hasebe M."/>
            <person name="Lucas S."/>
            <person name="Mishler D.B."/>
            <person name="Reski R."/>
            <person name="Grigoriev I."/>
            <person name="Quatrano R.S."/>
            <person name="Boore J.L."/>
        </authorList>
    </citation>
    <scope>NUCLEOTIDE SEQUENCE [LARGE SCALE GENOMIC DNA]</scope>
    <source>
        <strain evidence="2 3">cv. Gransden 2004</strain>
    </source>
</reference>
<organism evidence="1">
    <name type="scientific">Physcomitrium patens</name>
    <name type="common">Spreading-leaved earth moss</name>
    <name type="synonym">Physcomitrella patens</name>
    <dbReference type="NCBI Taxonomy" id="3218"/>
    <lineage>
        <taxon>Eukaryota</taxon>
        <taxon>Viridiplantae</taxon>
        <taxon>Streptophyta</taxon>
        <taxon>Embryophyta</taxon>
        <taxon>Bryophyta</taxon>
        <taxon>Bryophytina</taxon>
        <taxon>Bryopsida</taxon>
        <taxon>Funariidae</taxon>
        <taxon>Funariales</taxon>
        <taxon>Funariaceae</taxon>
        <taxon>Physcomitrium</taxon>
    </lineage>
</organism>
<evidence type="ECO:0000313" key="2">
    <source>
        <dbReference type="EnsemblPlants" id="PAC:32917904.CDS.1"/>
    </source>
</evidence>
<evidence type="ECO:0000313" key="1">
    <source>
        <dbReference type="EMBL" id="PNR27157.1"/>
    </source>
</evidence>
<dbReference type="AlphaFoldDB" id="A0A2K1ID09"/>